<dbReference type="Ensembl" id="ENSPPAT00000043459.1">
    <property type="protein sequence ID" value="ENSPPAP00000020663.1"/>
    <property type="gene ID" value="ENSPPAG00000033540.1"/>
</dbReference>
<dbReference type="GeneTree" id="ENSGT00940000160975"/>
<dbReference type="GO" id="GO:0005634">
    <property type="term" value="C:nucleus"/>
    <property type="evidence" value="ECO:0007669"/>
    <property type="project" value="TreeGrafter"/>
</dbReference>
<proteinExistence type="inferred from homology"/>
<dbReference type="GO" id="GO:0019888">
    <property type="term" value="F:protein phosphatase regulator activity"/>
    <property type="evidence" value="ECO:0007669"/>
    <property type="project" value="InterPro"/>
</dbReference>
<dbReference type="Proteomes" id="UP000240080">
    <property type="component" value="Chromosome 3"/>
</dbReference>
<dbReference type="InterPro" id="IPR015267">
    <property type="entry name" value="PPP4R2"/>
</dbReference>
<accession>A0A2R9ATY3</accession>
<protein>
    <recommendedName>
        <fullName evidence="5">Protein phosphatase 4 regulatory subunit 2</fullName>
    </recommendedName>
</protein>
<dbReference type="PANTHER" id="PTHR16487:SF5">
    <property type="entry name" value="SERINE_THREONINE-PROTEIN PHOSPHATASE 4 REGULATORY SUBUNIT 2"/>
    <property type="match status" value="1"/>
</dbReference>
<dbReference type="GO" id="GO:0005737">
    <property type="term" value="C:cytoplasm"/>
    <property type="evidence" value="ECO:0007669"/>
    <property type="project" value="TreeGrafter"/>
</dbReference>
<dbReference type="Bgee" id="ENSPPAG00000033540">
    <property type="expression patterns" value="Expressed in cerebellum and 4 other cell types or tissues"/>
</dbReference>
<evidence type="ECO:0000256" key="1">
    <source>
        <dbReference type="ARBA" id="ARBA00009207"/>
    </source>
</evidence>
<dbReference type="GO" id="GO:0030289">
    <property type="term" value="C:protein phosphatase 4 complex"/>
    <property type="evidence" value="ECO:0007669"/>
    <property type="project" value="InterPro"/>
</dbReference>
<sequence>MDVERLQEALEDFEKRGKKKVCPVLDQFLCHVAKTGETDSIQGETIQEQTKFLRGVEKNVMVVSCVYPSSEKNNSNSLNRMNGVMFPGNPQKSPVNQWNKII</sequence>
<dbReference type="AlphaFoldDB" id="A0A2R9ATY3"/>
<organism evidence="3 4">
    <name type="scientific">Pan paniscus</name>
    <name type="common">Pygmy chimpanzee</name>
    <name type="synonym">Bonobo</name>
    <dbReference type="NCBI Taxonomy" id="9597"/>
    <lineage>
        <taxon>Eukaryota</taxon>
        <taxon>Metazoa</taxon>
        <taxon>Chordata</taxon>
        <taxon>Craniata</taxon>
        <taxon>Vertebrata</taxon>
        <taxon>Euteleostomi</taxon>
        <taxon>Mammalia</taxon>
        <taxon>Eutheria</taxon>
        <taxon>Euarchontoglires</taxon>
        <taxon>Primates</taxon>
        <taxon>Haplorrhini</taxon>
        <taxon>Catarrhini</taxon>
        <taxon>Hominidae</taxon>
        <taxon>Pan</taxon>
    </lineage>
</organism>
<dbReference type="Pfam" id="PF09184">
    <property type="entry name" value="PPP4R2"/>
    <property type="match status" value="2"/>
</dbReference>
<dbReference type="PANTHER" id="PTHR16487">
    <property type="entry name" value="PPP4R2-RELATED PROTEIN"/>
    <property type="match status" value="1"/>
</dbReference>
<evidence type="ECO:0008006" key="5">
    <source>
        <dbReference type="Google" id="ProtNLM"/>
    </source>
</evidence>
<name>A0A2R9ATY3_PANPA</name>
<evidence type="ECO:0000313" key="4">
    <source>
        <dbReference type="Proteomes" id="UP000240080"/>
    </source>
</evidence>
<reference evidence="3" key="3">
    <citation type="submission" date="2025-09" db="UniProtKB">
        <authorList>
            <consortium name="Ensembl"/>
        </authorList>
    </citation>
    <scope>IDENTIFICATION</scope>
</reference>
<evidence type="ECO:0000256" key="2">
    <source>
        <dbReference type="SAM" id="MobiDB-lite"/>
    </source>
</evidence>
<feature type="region of interest" description="Disordered" evidence="2">
    <location>
        <begin position="74"/>
        <end position="102"/>
    </location>
</feature>
<feature type="compositionally biased region" description="Polar residues" evidence="2">
    <location>
        <begin position="90"/>
        <end position="102"/>
    </location>
</feature>
<reference evidence="3" key="2">
    <citation type="submission" date="2025-08" db="UniProtKB">
        <authorList>
            <consortium name="Ensembl"/>
        </authorList>
    </citation>
    <scope>IDENTIFICATION</scope>
</reference>
<dbReference type="EMBL" id="AJFE02017787">
    <property type="status" value="NOT_ANNOTATED_CDS"/>
    <property type="molecule type" value="Genomic_DNA"/>
</dbReference>
<comment type="similarity">
    <text evidence="1">Belongs to the PPP4R2 family.</text>
</comment>
<keyword evidence="4" id="KW-1185">Reference proteome</keyword>
<reference evidence="3 4" key="1">
    <citation type="journal article" date="2012" name="Nature">
        <title>The bonobo genome compared with the chimpanzee and human genomes.</title>
        <authorList>
            <person name="Prufer K."/>
            <person name="Munch K."/>
            <person name="Hellmann I."/>
            <person name="Akagi K."/>
            <person name="Miller J.R."/>
            <person name="Walenz B."/>
            <person name="Koren S."/>
            <person name="Sutton G."/>
            <person name="Kodira C."/>
            <person name="Winer R."/>
            <person name="Knight J.R."/>
            <person name="Mullikin J.C."/>
            <person name="Meader S.J."/>
            <person name="Ponting C.P."/>
            <person name="Lunter G."/>
            <person name="Higashino S."/>
            <person name="Hobolth A."/>
            <person name="Dutheil J."/>
            <person name="Karakoc E."/>
            <person name="Alkan C."/>
            <person name="Sajjadian S."/>
            <person name="Catacchio C.R."/>
            <person name="Ventura M."/>
            <person name="Marques-Bonet T."/>
            <person name="Eichler E.E."/>
            <person name="Andre C."/>
            <person name="Atencia R."/>
            <person name="Mugisha L."/>
            <person name="Junhold J."/>
            <person name="Patterson N."/>
            <person name="Siebauer M."/>
            <person name="Good J.M."/>
            <person name="Fischer A."/>
            <person name="Ptak S.E."/>
            <person name="Lachmann M."/>
            <person name="Symer D.E."/>
            <person name="Mailund T."/>
            <person name="Schierup M.H."/>
            <person name="Andres A.M."/>
            <person name="Kelso J."/>
            <person name="Paabo S."/>
        </authorList>
    </citation>
    <scope>NUCLEOTIDE SEQUENCE [LARGE SCALE GENOMIC DNA]</scope>
</reference>
<evidence type="ECO:0000313" key="3">
    <source>
        <dbReference type="Ensembl" id="ENSPPAP00000020663.1"/>
    </source>
</evidence>